<dbReference type="AlphaFoldDB" id="A0A090X4G9"/>
<dbReference type="EMBL" id="BBNU01000001">
    <property type="protein sequence ID" value="GAL77762.1"/>
    <property type="molecule type" value="Genomic_DNA"/>
</dbReference>
<dbReference type="InterPro" id="IPR038766">
    <property type="entry name" value="Membrane_comp_ABC_pdt"/>
</dbReference>
<comment type="caution">
    <text evidence="2">The sequence shown here is derived from an EMBL/GenBank/DDBJ whole genome shotgun (WGS) entry which is preliminary data.</text>
</comment>
<dbReference type="GO" id="GO:0005886">
    <property type="term" value="C:plasma membrane"/>
    <property type="evidence" value="ECO:0007669"/>
    <property type="project" value="TreeGrafter"/>
</dbReference>
<organism evidence="2 3">
    <name type="scientific">Algibacter lectus</name>
    <dbReference type="NCBI Taxonomy" id="221126"/>
    <lineage>
        <taxon>Bacteria</taxon>
        <taxon>Pseudomonadati</taxon>
        <taxon>Bacteroidota</taxon>
        <taxon>Flavobacteriia</taxon>
        <taxon>Flavobacteriales</taxon>
        <taxon>Flavobacteriaceae</taxon>
        <taxon>Algibacter</taxon>
    </lineage>
</organism>
<feature type="transmembrane region" description="Helical" evidence="1">
    <location>
        <begin position="29"/>
        <end position="47"/>
    </location>
</feature>
<evidence type="ECO:0000313" key="3">
    <source>
        <dbReference type="Proteomes" id="UP000029643"/>
    </source>
</evidence>
<protein>
    <submittedName>
        <fullName evidence="2">ABC transporter permease protein</fullName>
    </submittedName>
</protein>
<keyword evidence="1" id="KW-0812">Transmembrane</keyword>
<evidence type="ECO:0000256" key="1">
    <source>
        <dbReference type="SAM" id="Phobius"/>
    </source>
</evidence>
<proteinExistence type="predicted"/>
<keyword evidence="1" id="KW-1133">Transmembrane helix</keyword>
<reference evidence="2 3" key="1">
    <citation type="journal article" date="2014" name="Genome Announc.">
        <title>Draft Genome Sequences of Marine Flavobacterium Algibacter lectus Strains SS8 and NR4.</title>
        <authorList>
            <person name="Takatani N."/>
            <person name="Nakanishi M."/>
            <person name="Meirelles P."/>
            <person name="Mino S."/>
            <person name="Suda W."/>
            <person name="Oshima K."/>
            <person name="Hattori M."/>
            <person name="Ohkuma M."/>
            <person name="Hosokawa M."/>
            <person name="Miyashita K."/>
            <person name="Thompson F.L."/>
            <person name="Niwa A."/>
            <person name="Sawabe T."/>
            <person name="Sawabe T."/>
        </authorList>
    </citation>
    <scope>NUCLEOTIDE SEQUENCE [LARGE SCALE GENOMIC DNA]</scope>
    <source>
        <strain evidence="3">JCM19274</strain>
    </source>
</reference>
<feature type="transmembrane region" description="Helical" evidence="1">
    <location>
        <begin position="74"/>
        <end position="93"/>
    </location>
</feature>
<dbReference type="PANTHER" id="PTHR30287">
    <property type="entry name" value="MEMBRANE COMPONENT OF PREDICTED ABC SUPERFAMILY METABOLITE UPTAKE TRANSPORTER"/>
    <property type="match status" value="1"/>
</dbReference>
<name>A0A090X4G9_9FLAO</name>
<dbReference type="Proteomes" id="UP000029643">
    <property type="component" value="Unassembled WGS sequence"/>
</dbReference>
<gene>
    <name evidence="2" type="ORF">JCM19274_5475</name>
</gene>
<evidence type="ECO:0000313" key="2">
    <source>
        <dbReference type="EMBL" id="GAL77762.1"/>
    </source>
</evidence>
<sequence length="217" mass="25181">MFAIALFIFLFAFWMLKDALNGLFFTIGIFITVAIMAGIAQIFIKLIKKYFPSSWGGYTKRQSLLNLFRPNNQTMVLVLAIGLGTFLISTLYFTKDILLAKTTIENKQNDANIILMDVQKEQETALLETFKSKGLEVINNIPIITMRMHSIRGKSVNEIRQDTTIKMRKWILNRELRVTYRDALVDTEEILEGEWRGKMEPGNPHLYLNNRQYCQRC</sequence>
<dbReference type="PANTHER" id="PTHR30287:SF1">
    <property type="entry name" value="INNER MEMBRANE PROTEIN"/>
    <property type="match status" value="1"/>
</dbReference>
<accession>A0A090X4G9</accession>
<keyword evidence="1" id="KW-0472">Membrane</keyword>